<dbReference type="Gene3D" id="3.30.540.10">
    <property type="entry name" value="Fructose-1,6-Bisphosphatase, subunit A, domain 1"/>
    <property type="match status" value="1"/>
</dbReference>
<organism evidence="7 8">
    <name type="scientific">Beauveria bassiana</name>
    <name type="common">White muscardine disease fungus</name>
    <name type="synonym">Tritirachium shiotae</name>
    <dbReference type="NCBI Taxonomy" id="176275"/>
    <lineage>
        <taxon>Eukaryota</taxon>
        <taxon>Fungi</taxon>
        <taxon>Dikarya</taxon>
        <taxon>Ascomycota</taxon>
        <taxon>Pezizomycotina</taxon>
        <taxon>Sordariomycetes</taxon>
        <taxon>Hypocreomycetidae</taxon>
        <taxon>Hypocreales</taxon>
        <taxon>Cordycipitaceae</taxon>
        <taxon>Beauveria</taxon>
    </lineage>
</organism>
<dbReference type="GO" id="GO:0008441">
    <property type="term" value="F:3'(2'),5'-bisphosphate nucleotidase activity"/>
    <property type="evidence" value="ECO:0007669"/>
    <property type="project" value="TreeGrafter"/>
</dbReference>
<evidence type="ECO:0000256" key="2">
    <source>
        <dbReference type="ARBA" id="ARBA00009759"/>
    </source>
</evidence>
<feature type="binding site" evidence="6">
    <location>
        <position position="137"/>
    </location>
    <ligand>
        <name>Mg(2+)</name>
        <dbReference type="ChEBI" id="CHEBI:18420"/>
        <label>1</label>
        <note>catalytic</note>
    </ligand>
</feature>
<evidence type="ECO:0000256" key="5">
    <source>
        <dbReference type="ARBA" id="ARBA00022842"/>
    </source>
</evidence>
<gene>
    <name evidence="7" type="ORF">BB8028_0003g06610</name>
</gene>
<evidence type="ECO:0000256" key="1">
    <source>
        <dbReference type="ARBA" id="ARBA00001946"/>
    </source>
</evidence>
<dbReference type="AlphaFoldDB" id="A0A2S7Y842"/>
<comment type="cofactor">
    <cofactor evidence="1 6">
        <name>Mg(2+)</name>
        <dbReference type="ChEBI" id="CHEBI:18420"/>
    </cofactor>
</comment>
<comment type="caution">
    <text evidence="7">The sequence shown here is derived from an EMBL/GenBank/DDBJ whole genome shotgun (WGS) entry which is preliminary data.</text>
</comment>
<dbReference type="PANTHER" id="PTHR43200:SF2">
    <property type="entry name" value="3'(2'),5'-BISPHOSPHATE NUCLEOTIDASE"/>
    <property type="match status" value="1"/>
</dbReference>
<evidence type="ECO:0000313" key="8">
    <source>
        <dbReference type="Proteomes" id="UP000237441"/>
    </source>
</evidence>
<feature type="binding site" evidence="6">
    <location>
        <position position="315"/>
    </location>
    <ligand>
        <name>Mg(2+)</name>
        <dbReference type="ChEBI" id="CHEBI:18420"/>
        <label>1</label>
        <note>catalytic</note>
    </ligand>
</feature>
<keyword evidence="5 6" id="KW-0460">Magnesium</keyword>
<name>A0A2S7Y842_BEABA</name>
<dbReference type="InterPro" id="IPR000760">
    <property type="entry name" value="Inositol_monophosphatase-like"/>
</dbReference>
<dbReference type="OrthoDB" id="411145at2759"/>
<dbReference type="Proteomes" id="UP000237441">
    <property type="component" value="Unassembled WGS sequence"/>
</dbReference>
<dbReference type="Pfam" id="PF00459">
    <property type="entry name" value="Inositol_P"/>
    <property type="match status" value="1"/>
</dbReference>
<keyword evidence="3 6" id="KW-0479">Metal-binding</keyword>
<feature type="binding site" evidence="6">
    <location>
        <position position="68"/>
    </location>
    <ligand>
        <name>Mg(2+)</name>
        <dbReference type="ChEBI" id="CHEBI:18420"/>
        <label>1</label>
        <note>catalytic</note>
    </ligand>
</feature>
<dbReference type="PROSITE" id="PS00629">
    <property type="entry name" value="IMP_1"/>
    <property type="match status" value="1"/>
</dbReference>
<evidence type="ECO:0000256" key="3">
    <source>
        <dbReference type="ARBA" id="ARBA00022723"/>
    </source>
</evidence>
<accession>A0A2S7Y842</accession>
<keyword evidence="4" id="KW-0378">Hydrolase</keyword>
<evidence type="ECO:0000313" key="7">
    <source>
        <dbReference type="EMBL" id="PQK12042.1"/>
    </source>
</evidence>
<dbReference type="SUPFAM" id="SSF56655">
    <property type="entry name" value="Carbohydrate phosphatase"/>
    <property type="match status" value="1"/>
</dbReference>
<sequence>MTAPFERERAVAEAAVLRAAILTKNVQSRVSAVSKADATPVTVADFAAQALLISALHAAFPGDGFLGEEDSLALRNDAQLCNQVYNLVVSSAADAVASGGGDGEALAGPSSVDEMLSLIDLGGAGQGGPTGRFWVMDPIDGTATFLKGQQYAVALALIENGREVVGVLACPSLKVADDGGVYDDVVDADGLGVLLAAVKGQGATIRRFPSAATASLLSSPATPLPPLLPPAIATTTTTAAAAENSLTSRLRFVDCQRSTSTNHGLPRTLAGRLGARYPGLDVWASHVRYAALVLGAADAWVRLGARPDAVFYVWDNAGAQLLFTERGGRVTDFDGRAMEFGAGRDLRANRGMVAARADVHGVLLEMANEVLAAQVDAAKANQQGR</sequence>
<dbReference type="CDD" id="cd01517">
    <property type="entry name" value="PAP_phosphatase"/>
    <property type="match status" value="1"/>
</dbReference>
<dbReference type="GO" id="GO:0046872">
    <property type="term" value="F:metal ion binding"/>
    <property type="evidence" value="ECO:0007669"/>
    <property type="project" value="UniProtKB-KW"/>
</dbReference>
<dbReference type="EMBL" id="JRHA01000003">
    <property type="protein sequence ID" value="PQK12042.1"/>
    <property type="molecule type" value="Genomic_DNA"/>
</dbReference>
<reference evidence="7 8" key="1">
    <citation type="submission" date="2016-07" db="EMBL/GenBank/DDBJ databases">
        <title>Comparative genomics of the entomopathogenic fungus Beauveria bassiana.</title>
        <authorList>
            <person name="Valero Jimenez C.A."/>
            <person name="Zwaan B.J."/>
            <person name="Van Kan J.A."/>
            <person name="Takken W."/>
            <person name="Debets A.J."/>
            <person name="Schoustra S.E."/>
            <person name="Koenraadt C.J."/>
        </authorList>
    </citation>
    <scope>NUCLEOTIDE SEQUENCE [LARGE SCALE GENOMIC DNA]</scope>
    <source>
        <strain evidence="7 8">ARSEF 8028</strain>
    </source>
</reference>
<dbReference type="InterPro" id="IPR020583">
    <property type="entry name" value="Inositol_monoP_metal-BS"/>
</dbReference>
<proteinExistence type="inferred from homology"/>
<evidence type="ECO:0000256" key="4">
    <source>
        <dbReference type="ARBA" id="ARBA00022801"/>
    </source>
</evidence>
<feature type="binding site" evidence="6">
    <location>
        <position position="140"/>
    </location>
    <ligand>
        <name>Mg(2+)</name>
        <dbReference type="ChEBI" id="CHEBI:18420"/>
        <label>1</label>
        <note>catalytic</note>
    </ligand>
</feature>
<evidence type="ECO:0000256" key="6">
    <source>
        <dbReference type="PIRSR" id="PIRSR600760-2"/>
    </source>
</evidence>
<feature type="binding site" evidence="6">
    <location>
        <position position="139"/>
    </location>
    <ligand>
        <name>Mg(2+)</name>
        <dbReference type="ChEBI" id="CHEBI:18420"/>
        <label>1</label>
        <note>catalytic</note>
    </ligand>
</feature>
<dbReference type="PANTHER" id="PTHR43200">
    <property type="entry name" value="PHOSPHATASE"/>
    <property type="match status" value="1"/>
</dbReference>
<dbReference type="GO" id="GO:0000103">
    <property type="term" value="P:sulfate assimilation"/>
    <property type="evidence" value="ECO:0007669"/>
    <property type="project" value="TreeGrafter"/>
</dbReference>
<dbReference type="Gene3D" id="3.40.190.80">
    <property type="match status" value="1"/>
</dbReference>
<dbReference type="InterPro" id="IPR051090">
    <property type="entry name" value="Inositol_monoP_superfamily"/>
</dbReference>
<comment type="similarity">
    <text evidence="2">Belongs to the inositol monophosphatase superfamily.</text>
</comment>
<protein>
    <recommendedName>
        <fullName evidence="9">3'(2'),5'-bisphosphate nucleotidase</fullName>
    </recommendedName>
</protein>
<evidence type="ECO:0008006" key="9">
    <source>
        <dbReference type="Google" id="ProtNLM"/>
    </source>
</evidence>